<evidence type="ECO:0000256" key="3">
    <source>
        <dbReference type="HAMAP-Rule" id="MF_00919"/>
    </source>
</evidence>
<comment type="similarity">
    <text evidence="3">Belongs to the ribosome modulation factor family.</text>
</comment>
<comment type="function">
    <text evidence="3">During stationary phase, converts 70S ribosomes to an inactive dimeric form (100S ribosomes).</text>
</comment>
<evidence type="ECO:0000313" key="4">
    <source>
        <dbReference type="EMBL" id="MCP8898686.1"/>
    </source>
</evidence>
<dbReference type="InterPro" id="IPR007040">
    <property type="entry name" value="Ribosome_modulation_factor"/>
</dbReference>
<accession>A0A9X2I200</accession>
<evidence type="ECO:0000256" key="1">
    <source>
        <dbReference type="ARBA" id="ARBA00022490"/>
    </source>
</evidence>
<dbReference type="NCBIfam" id="NF041886">
    <property type="entry name" value="Rmf_CrpP_fam"/>
    <property type="match status" value="1"/>
</dbReference>
<dbReference type="HAMAP" id="MF_00919">
    <property type="entry name" value="RMF"/>
    <property type="match status" value="1"/>
</dbReference>
<dbReference type="RefSeq" id="WP_253966955.1">
    <property type="nucleotide sequence ID" value="NZ_JAMFTH010000001.1"/>
</dbReference>
<gene>
    <name evidence="3 4" type="primary">rmf</name>
    <name evidence="4" type="ORF">M6D89_05165</name>
</gene>
<dbReference type="InterPro" id="IPR023200">
    <property type="entry name" value="RMF_sf"/>
</dbReference>
<dbReference type="GO" id="GO:0005737">
    <property type="term" value="C:cytoplasm"/>
    <property type="evidence" value="ECO:0007669"/>
    <property type="project" value="UniProtKB-SubCell"/>
</dbReference>
<keyword evidence="5" id="KW-1185">Reference proteome</keyword>
<sequence length="73" mass="8438">MKRQKRDHIERAFGKGYQAGIDGRSRSLCPHGTGMARQQWMSGWREARTDQWDGFNRMAQVQKLSNLSYGGIH</sequence>
<protein>
    <recommendedName>
        <fullName evidence="3">Ribosome modulation factor</fullName>
        <shortName evidence="3">RMF</shortName>
    </recommendedName>
</protein>
<dbReference type="GO" id="GO:0006417">
    <property type="term" value="P:regulation of translation"/>
    <property type="evidence" value="ECO:0007669"/>
    <property type="project" value="UniProtKB-UniRule"/>
</dbReference>
<reference evidence="4" key="2">
    <citation type="submission" date="2023-01" db="EMBL/GenBank/DDBJ databases">
        <title>Gilvimarinus xylanilyticus HB14 isolated from Caulerpa lentillifera aquaculture base in Hainan, China.</title>
        <authorList>
            <person name="Zhang Y.-J."/>
        </authorList>
    </citation>
    <scope>NUCLEOTIDE SEQUENCE</scope>
    <source>
        <strain evidence="4">HB14</strain>
    </source>
</reference>
<dbReference type="Pfam" id="PF04957">
    <property type="entry name" value="RMF"/>
    <property type="match status" value="1"/>
</dbReference>
<proteinExistence type="inferred from homology"/>
<comment type="subcellular location">
    <subcellularLocation>
        <location evidence="3">Cytoplasm</location>
    </subcellularLocation>
</comment>
<organism evidence="4 5">
    <name type="scientific">Gilvimarinus xylanilyticus</name>
    <dbReference type="NCBI Taxonomy" id="2944139"/>
    <lineage>
        <taxon>Bacteria</taxon>
        <taxon>Pseudomonadati</taxon>
        <taxon>Pseudomonadota</taxon>
        <taxon>Gammaproteobacteria</taxon>
        <taxon>Cellvibrionales</taxon>
        <taxon>Cellvibrionaceae</taxon>
        <taxon>Gilvimarinus</taxon>
    </lineage>
</organism>
<dbReference type="Proteomes" id="UP001139319">
    <property type="component" value="Unassembled WGS sequence"/>
</dbReference>
<comment type="caution">
    <text evidence="4">The sequence shown here is derived from an EMBL/GenBank/DDBJ whole genome shotgun (WGS) entry which is preliminary data.</text>
</comment>
<evidence type="ECO:0000313" key="5">
    <source>
        <dbReference type="Proteomes" id="UP001139319"/>
    </source>
</evidence>
<name>A0A9X2I200_9GAMM</name>
<dbReference type="Gene3D" id="1.10.10.620">
    <property type="entry name" value="ribosome modulation factor like domain"/>
    <property type="match status" value="1"/>
</dbReference>
<keyword evidence="2 3" id="KW-0810">Translation regulation</keyword>
<dbReference type="EMBL" id="JAMFTH010000001">
    <property type="protein sequence ID" value="MCP8898686.1"/>
    <property type="molecule type" value="Genomic_DNA"/>
</dbReference>
<dbReference type="AlphaFoldDB" id="A0A9X2I200"/>
<dbReference type="NCBIfam" id="NF011162">
    <property type="entry name" value="PRK14563.1"/>
    <property type="match status" value="1"/>
</dbReference>
<keyword evidence="1 3" id="KW-0963">Cytoplasm</keyword>
<evidence type="ECO:0000256" key="2">
    <source>
        <dbReference type="ARBA" id="ARBA00022845"/>
    </source>
</evidence>
<reference evidence="4" key="1">
    <citation type="submission" date="2022-05" db="EMBL/GenBank/DDBJ databases">
        <authorList>
            <person name="Sun H.-N."/>
        </authorList>
    </citation>
    <scope>NUCLEOTIDE SEQUENCE</scope>
    <source>
        <strain evidence="4">HB14</strain>
    </source>
</reference>